<sequence>MEKNNNINIEEILKDCPEGTNLYSPLYGEGKLKEVDSNLIHPIRITTNKGEEISFNSEGRYSADYPDTECMLFPSSEMRDWTKFFKRGDVVYIKEANNVTDYAIFESWKNDDYTEFNASIFYSNKSGFAERKVCTAKLYTKANDILKAKLITFIEQHYNGKYNPDTLRVEPVKIERPLKPFGEKIKIKLEEIKELIEEYENEVQ</sequence>
<accession>A0A8S5Q573</accession>
<dbReference type="EMBL" id="BK015583">
    <property type="protein sequence ID" value="DAE14463.1"/>
    <property type="molecule type" value="Genomic_DNA"/>
</dbReference>
<name>A0A8S5Q573_9CAUD</name>
<organism evidence="1">
    <name type="scientific">Siphoviridae sp. ctHiz26</name>
    <dbReference type="NCBI Taxonomy" id="2825423"/>
    <lineage>
        <taxon>Viruses</taxon>
        <taxon>Duplodnaviria</taxon>
        <taxon>Heunggongvirae</taxon>
        <taxon>Uroviricota</taxon>
        <taxon>Caudoviricetes</taxon>
    </lineage>
</organism>
<proteinExistence type="predicted"/>
<reference evidence="1" key="1">
    <citation type="journal article" date="2021" name="Proc. Natl. Acad. Sci. U.S.A.">
        <title>A Catalog of Tens of Thousands of Viruses from Human Metagenomes Reveals Hidden Associations with Chronic Diseases.</title>
        <authorList>
            <person name="Tisza M.J."/>
            <person name="Buck C.B."/>
        </authorList>
    </citation>
    <scope>NUCLEOTIDE SEQUENCE</scope>
    <source>
        <strain evidence="1">CtHiz26</strain>
    </source>
</reference>
<evidence type="ECO:0000313" key="1">
    <source>
        <dbReference type="EMBL" id="DAE14463.1"/>
    </source>
</evidence>
<protein>
    <submittedName>
        <fullName evidence="1">Uncharacterized protein</fullName>
    </submittedName>
</protein>